<comment type="caution">
    <text evidence="1">The sequence shown here is derived from an EMBL/GenBank/DDBJ whole genome shotgun (WGS) entry which is preliminary data.</text>
</comment>
<evidence type="ECO:0000313" key="1">
    <source>
        <dbReference type="EMBL" id="PKX85299.1"/>
    </source>
</evidence>
<dbReference type="Proteomes" id="UP000234468">
    <property type="component" value="Unassembled WGS sequence"/>
</dbReference>
<sequence>MNGVKDLFSYVFHIDILMTTVIKNMLLKTVLTLFLKSVNWLSTAVKFQSAVIVKTTNTFFNKSFAIKATKYFLYG</sequence>
<proteinExistence type="predicted"/>
<accession>A0ABX4S571</accession>
<protein>
    <submittedName>
        <fullName evidence="1">Uncharacterized protein</fullName>
    </submittedName>
</protein>
<evidence type="ECO:0000313" key="2">
    <source>
        <dbReference type="Proteomes" id="UP000234468"/>
    </source>
</evidence>
<reference evidence="1 2" key="1">
    <citation type="submission" date="2016-04" db="EMBL/GenBank/DDBJ databases">
        <title>New species of Pectobacterium.</title>
        <authorList>
            <person name="Waleron M."/>
            <person name="Misztak A.E."/>
            <person name="Waleron K."/>
        </authorList>
    </citation>
    <scope>NUCLEOTIDE SEQUENCE [LARGE SCALE GENOMIC DNA]</scope>
    <source>
        <strain evidence="1 2">IFB5232</strain>
    </source>
</reference>
<name>A0ABX4S571_9GAMM</name>
<gene>
    <name evidence="1" type="ORF">A0G03_16205</name>
</gene>
<dbReference type="EMBL" id="LXFV01000019">
    <property type="protein sequence ID" value="PKX85299.1"/>
    <property type="molecule type" value="Genomic_DNA"/>
</dbReference>
<organism evidence="1 2">
    <name type="scientific">Pectobacterium peruviense</name>
    <dbReference type="NCBI Taxonomy" id="2066479"/>
    <lineage>
        <taxon>Bacteria</taxon>
        <taxon>Pseudomonadati</taxon>
        <taxon>Pseudomonadota</taxon>
        <taxon>Gammaproteobacteria</taxon>
        <taxon>Enterobacterales</taxon>
        <taxon>Pectobacteriaceae</taxon>
        <taxon>Pectobacterium</taxon>
    </lineage>
</organism>
<keyword evidence="2" id="KW-1185">Reference proteome</keyword>